<evidence type="ECO:0008006" key="4">
    <source>
        <dbReference type="Google" id="ProtNLM"/>
    </source>
</evidence>
<keyword evidence="3" id="KW-1185">Reference proteome</keyword>
<evidence type="ECO:0000313" key="2">
    <source>
        <dbReference type="EMBL" id="MCA6064663.1"/>
    </source>
</evidence>
<protein>
    <recommendedName>
        <fullName evidence="4">NERD domain-containing protein</fullName>
    </recommendedName>
</protein>
<keyword evidence="1" id="KW-1133">Transmembrane helix</keyword>
<sequence length="225" mass="25404">MQTTLMIPLLSLFVVALIIGLMIFLLLVDSGRRGAALRAAGEALGLSYRPYASVSQRIIDAHFHLLDIGQFRHFRHLLEGRLNAGPHVNLFDYSLVVPAGTSTQTLLLVEAPLQGLSAFSINRDHWLSSDTFSESHHHPRQPLRNEQKPLLLRRWQVKAANPQQLWPRLTPEVCDWLLAHPHLHIEWSDGILLVCRPGLLLEAEQLQPAIDQACLFIALLQHTQQ</sequence>
<organism evidence="2 3">
    <name type="scientific">Thalassolituus marinus</name>
    <dbReference type="NCBI Taxonomy" id="671053"/>
    <lineage>
        <taxon>Bacteria</taxon>
        <taxon>Pseudomonadati</taxon>
        <taxon>Pseudomonadota</taxon>
        <taxon>Gammaproteobacteria</taxon>
        <taxon>Oceanospirillales</taxon>
        <taxon>Oceanospirillaceae</taxon>
        <taxon>Thalassolituus</taxon>
    </lineage>
</organism>
<gene>
    <name evidence="2" type="ORF">I9W95_13695</name>
</gene>
<dbReference type="RefSeq" id="WP_225675853.1">
    <property type="nucleotide sequence ID" value="NZ_JAEDAH010000088.1"/>
</dbReference>
<keyword evidence="1" id="KW-0472">Membrane</keyword>
<comment type="caution">
    <text evidence="2">The sequence shown here is derived from an EMBL/GenBank/DDBJ whole genome shotgun (WGS) entry which is preliminary data.</text>
</comment>
<feature type="transmembrane region" description="Helical" evidence="1">
    <location>
        <begin position="6"/>
        <end position="28"/>
    </location>
</feature>
<name>A0ABS7ZSC7_9GAMM</name>
<proteinExistence type="predicted"/>
<dbReference type="Proteomes" id="UP000714380">
    <property type="component" value="Unassembled WGS sequence"/>
</dbReference>
<evidence type="ECO:0000313" key="3">
    <source>
        <dbReference type="Proteomes" id="UP000714380"/>
    </source>
</evidence>
<reference evidence="2 3" key="1">
    <citation type="submission" date="2020-12" db="EMBL/GenBank/DDBJ databases">
        <title>Novel Thalassolituus-related marine hydrocarbonoclastic bacteria mediated algae-derived hydrocarbons mineralization in twilight zone of the northern South China Sea.</title>
        <authorList>
            <person name="Dong C."/>
        </authorList>
    </citation>
    <scope>NUCLEOTIDE SEQUENCE [LARGE SCALE GENOMIC DNA]</scope>
    <source>
        <strain evidence="2 3">IMCC1826</strain>
    </source>
</reference>
<dbReference type="EMBL" id="JAEDAH010000088">
    <property type="protein sequence ID" value="MCA6064663.1"/>
    <property type="molecule type" value="Genomic_DNA"/>
</dbReference>
<evidence type="ECO:0000256" key="1">
    <source>
        <dbReference type="SAM" id="Phobius"/>
    </source>
</evidence>
<accession>A0ABS7ZSC7</accession>
<keyword evidence="1" id="KW-0812">Transmembrane</keyword>